<gene>
    <name evidence="2" type="ORF">PGH07_05200</name>
</gene>
<feature type="signal peptide" evidence="1">
    <location>
        <begin position="1"/>
        <end position="19"/>
    </location>
</feature>
<keyword evidence="1" id="KW-0732">Signal</keyword>
<evidence type="ECO:0008006" key="4">
    <source>
        <dbReference type="Google" id="ProtNLM"/>
    </source>
</evidence>
<evidence type="ECO:0000313" key="2">
    <source>
        <dbReference type="EMBL" id="MDM5271563.1"/>
    </source>
</evidence>
<reference evidence="2" key="1">
    <citation type="submission" date="2023-01" db="EMBL/GenBank/DDBJ databases">
        <title>Sulfurovum sp. zt1-1 genome assembly.</title>
        <authorList>
            <person name="Wang J."/>
        </authorList>
    </citation>
    <scope>NUCLEOTIDE SEQUENCE</scope>
    <source>
        <strain evidence="2">Zt1-1</strain>
    </source>
</reference>
<name>A0ABT7QXJ8_9BACT</name>
<dbReference type="Proteomes" id="UP001169069">
    <property type="component" value="Unassembled WGS sequence"/>
</dbReference>
<dbReference type="EMBL" id="JAQIBD010000002">
    <property type="protein sequence ID" value="MDM5271563.1"/>
    <property type="molecule type" value="Genomic_DNA"/>
</dbReference>
<evidence type="ECO:0000256" key="1">
    <source>
        <dbReference type="SAM" id="SignalP"/>
    </source>
</evidence>
<organism evidence="2 3">
    <name type="scientific">Sulfurovum zhangzhouensis</name>
    <dbReference type="NCBI Taxonomy" id="3019067"/>
    <lineage>
        <taxon>Bacteria</taxon>
        <taxon>Pseudomonadati</taxon>
        <taxon>Campylobacterota</taxon>
        <taxon>Epsilonproteobacteria</taxon>
        <taxon>Campylobacterales</taxon>
        <taxon>Sulfurovaceae</taxon>
        <taxon>Sulfurovum</taxon>
    </lineage>
</organism>
<dbReference type="RefSeq" id="WP_289413136.1">
    <property type="nucleotide sequence ID" value="NZ_JAQIBD010000002.1"/>
</dbReference>
<protein>
    <recommendedName>
        <fullName evidence="4">Bacterial surface antigen (D15) domain-containing protein</fullName>
    </recommendedName>
</protein>
<sequence>MQIKKLSYISLLASSLVVAESTNSSSLLTDILFYREDNLILLPFAYSSESMGTGGGMAAIVQGFLQPQTTLILSAFGGLKKDVVINGTKESEYTRGGFYYLDNVRIPGSERFFFSSYGYLTTIAEQNFYFDSTHESSDKDVLNSPATNNMLTGTFSYVLPWGEGIDNPGGLYEIKDGFVVGREDAGGGMPFVTGRTSVGFTAFYHHQKIDNYIDALGVGIDVPKEWNSTGLRVFMSHDNTDFDDNPSRGYSFFLQYSKDFGKYESLQSWDFLEFKASKYFELDTFSFTRQNVLALNFWTAYSFSWENNNEYLPGIDAHRPPMWEGPRLGGFVRMRGYDANRFADKAAIYATAEYRAVLDYNPIKDGTFGEWAAENIPIDWFQVVGFVEAGRVHDRYNTELLSDMKYDVGISLRALAAELPVRIDVAYGDEGVEAWVMVRHPFDF</sequence>
<dbReference type="Gene3D" id="2.40.160.50">
    <property type="entry name" value="membrane protein fhac: a member of the omp85/tpsb transporter family"/>
    <property type="match status" value="1"/>
</dbReference>
<feature type="chain" id="PRO_5045251172" description="Bacterial surface antigen (D15) domain-containing protein" evidence="1">
    <location>
        <begin position="20"/>
        <end position="444"/>
    </location>
</feature>
<keyword evidence="3" id="KW-1185">Reference proteome</keyword>
<accession>A0ABT7QXJ8</accession>
<comment type="caution">
    <text evidence="2">The sequence shown here is derived from an EMBL/GenBank/DDBJ whole genome shotgun (WGS) entry which is preliminary data.</text>
</comment>
<evidence type="ECO:0000313" key="3">
    <source>
        <dbReference type="Proteomes" id="UP001169069"/>
    </source>
</evidence>
<proteinExistence type="predicted"/>